<comment type="caution">
    <text evidence="1">The sequence shown here is derived from an EMBL/GenBank/DDBJ whole genome shotgun (WGS) entry which is preliminary data.</text>
</comment>
<gene>
    <name evidence="1" type="ORF">TPSD3_06000</name>
</gene>
<dbReference type="AlphaFoldDB" id="A0A251X7C7"/>
<organism evidence="1 2">
    <name type="scientific">Thioflexithrix psekupsensis</name>
    <dbReference type="NCBI Taxonomy" id="1570016"/>
    <lineage>
        <taxon>Bacteria</taxon>
        <taxon>Pseudomonadati</taxon>
        <taxon>Pseudomonadota</taxon>
        <taxon>Gammaproteobacteria</taxon>
        <taxon>Thiotrichales</taxon>
        <taxon>Thioflexithrix</taxon>
    </lineage>
</organism>
<reference evidence="1 2" key="1">
    <citation type="submission" date="2016-12" db="EMBL/GenBank/DDBJ databases">
        <title>Thioflexothrix psekupsii D3 genome sequencing and assembly.</title>
        <authorList>
            <person name="Fomenkov A."/>
            <person name="Vincze T."/>
            <person name="Grabovich M."/>
            <person name="Anton B.P."/>
            <person name="Dubinina G."/>
            <person name="Orlova M."/>
            <person name="Belousova E."/>
            <person name="Roberts R.J."/>
        </authorList>
    </citation>
    <scope>NUCLEOTIDE SEQUENCE [LARGE SCALE GENOMIC DNA]</scope>
    <source>
        <strain evidence="1">D3</strain>
    </source>
</reference>
<sequence>MLKEITVHRQDESDRIKRWFQNSYFDLFTWQDLNGDILSFQLCYDRRGRERVISWDARHGFEHSCIDDGESMPNRNMTPVFGQDALFSDQHVVQAFENASCGIDPEIGQFVLKQLRAFQHHSQVNTSSSL</sequence>
<evidence type="ECO:0000313" key="2">
    <source>
        <dbReference type="Proteomes" id="UP000194798"/>
    </source>
</evidence>
<dbReference type="Proteomes" id="UP000194798">
    <property type="component" value="Unassembled WGS sequence"/>
</dbReference>
<evidence type="ECO:0000313" key="1">
    <source>
        <dbReference type="EMBL" id="OUD13896.1"/>
    </source>
</evidence>
<dbReference type="OrthoDB" id="5625241at2"/>
<dbReference type="EMBL" id="MSLT01000012">
    <property type="protein sequence ID" value="OUD13896.1"/>
    <property type="molecule type" value="Genomic_DNA"/>
</dbReference>
<keyword evidence="2" id="KW-1185">Reference proteome</keyword>
<proteinExistence type="predicted"/>
<protein>
    <submittedName>
        <fullName evidence="1">Uncharacterized protein</fullName>
    </submittedName>
</protein>
<accession>A0A251X7C7</accession>
<dbReference type="RefSeq" id="WP_086487677.1">
    <property type="nucleotide sequence ID" value="NZ_MSLT01000012.1"/>
</dbReference>
<name>A0A251X7C7_9GAMM</name>